<dbReference type="Proteomes" id="UP000007115">
    <property type="component" value="Unassembled WGS sequence"/>
</dbReference>
<evidence type="ECO:0000313" key="3">
    <source>
        <dbReference type="Proteomes" id="UP000007115"/>
    </source>
</evidence>
<reference evidence="2 3" key="1">
    <citation type="journal article" date="2011" name="Genome Biol.">
        <title>Comparative genome sequence analysis underscores mycoparasitism as the ancestral life style of Trichoderma.</title>
        <authorList>
            <person name="Kubicek C.P."/>
            <person name="Herrera-Estrella A."/>
            <person name="Seidl-Seiboth V."/>
            <person name="Martinez D.A."/>
            <person name="Druzhinina I.S."/>
            <person name="Thon M."/>
            <person name="Zeilinger S."/>
            <person name="Casas-Flores S."/>
            <person name="Horwitz B.A."/>
            <person name="Mukherjee P.K."/>
            <person name="Mukherjee M."/>
            <person name="Kredics L."/>
            <person name="Alcaraz L.D."/>
            <person name="Aerts A."/>
            <person name="Antal Z."/>
            <person name="Atanasova L."/>
            <person name="Cervantes-Badillo M.G."/>
            <person name="Challacombe J."/>
            <person name="Chertkov O."/>
            <person name="McCluskey K."/>
            <person name="Coulpier F."/>
            <person name="Deshpande N."/>
            <person name="von Doehren H."/>
            <person name="Ebbole D.J."/>
            <person name="Esquivel-Naranjo E.U."/>
            <person name="Fekete E."/>
            <person name="Flipphi M."/>
            <person name="Glaser F."/>
            <person name="Gomez-Rodriguez E.Y."/>
            <person name="Gruber S."/>
            <person name="Han C."/>
            <person name="Henrissat B."/>
            <person name="Hermosa R."/>
            <person name="Hernandez-Onate M."/>
            <person name="Karaffa L."/>
            <person name="Kosti I."/>
            <person name="Le Crom S."/>
            <person name="Lindquist E."/>
            <person name="Lucas S."/>
            <person name="Luebeck M."/>
            <person name="Luebeck P.S."/>
            <person name="Margeot A."/>
            <person name="Metz B."/>
            <person name="Misra M."/>
            <person name="Nevalainen H."/>
            <person name="Omann M."/>
            <person name="Packer N."/>
            <person name="Perrone G."/>
            <person name="Uresti-Rivera E.E."/>
            <person name="Salamov A."/>
            <person name="Schmoll M."/>
            <person name="Seiboth B."/>
            <person name="Shapiro H."/>
            <person name="Sukno S."/>
            <person name="Tamayo-Ramos J.A."/>
            <person name="Tisch D."/>
            <person name="Wiest A."/>
            <person name="Wilkinson H.H."/>
            <person name="Zhang M."/>
            <person name="Coutinho P.M."/>
            <person name="Kenerley C.M."/>
            <person name="Monte E."/>
            <person name="Baker S.E."/>
            <person name="Grigoriev I.V."/>
        </authorList>
    </citation>
    <scope>NUCLEOTIDE SEQUENCE [LARGE SCALE GENOMIC DNA]</scope>
    <source>
        <strain evidence="3">Gv29-8 / FGSC 10586</strain>
    </source>
</reference>
<sequence>MAHLVPQGHLVLSISPTVTKAIKTLRAPSYMSLSFSFSSLLKAFIQTMDASIPTIFSYRAILSVKMMLLRVLIAIFFHFPVALSFPQILTHTHYHNRSVEIDPPPTTIHPIPLPLPPTTSFPTPTTTSDPWKDMCKPGAECDCTRIQDKNGEEYFQCVTNPRCDHCWINITTTTTHPIPPATKLFSTDYMTLLPGTYFTSSDGTMHVVVVEPSQITTTRFVTLTRTSLVTVSVTPM</sequence>
<dbReference type="AlphaFoldDB" id="G9MLR3"/>
<evidence type="ECO:0000313" key="2">
    <source>
        <dbReference type="EMBL" id="EHK24290.1"/>
    </source>
</evidence>
<proteinExistence type="predicted"/>
<feature type="transmembrane region" description="Helical" evidence="1">
    <location>
        <begin position="67"/>
        <end position="89"/>
    </location>
</feature>
<protein>
    <submittedName>
        <fullName evidence="2">Uncharacterized protein</fullName>
    </submittedName>
</protein>
<gene>
    <name evidence="2" type="ORF">TRIVIDRAFT_61089</name>
</gene>
<evidence type="ECO:0000256" key="1">
    <source>
        <dbReference type="SAM" id="Phobius"/>
    </source>
</evidence>
<keyword evidence="3" id="KW-1185">Reference proteome</keyword>
<dbReference type="VEuPathDB" id="FungiDB:TRIVIDRAFT_61089"/>
<dbReference type="InParanoid" id="G9MLR3"/>
<keyword evidence="1" id="KW-0812">Transmembrane</keyword>
<dbReference type="HOGENOM" id="CLU_1175564_0_0_1"/>
<comment type="caution">
    <text evidence="2">The sequence shown here is derived from an EMBL/GenBank/DDBJ whole genome shotgun (WGS) entry which is preliminary data.</text>
</comment>
<dbReference type="EMBL" id="ABDF02000004">
    <property type="protein sequence ID" value="EHK24290.1"/>
    <property type="molecule type" value="Genomic_DNA"/>
</dbReference>
<dbReference type="eggNOG" id="ENOG502RNRU">
    <property type="taxonomic scope" value="Eukaryota"/>
</dbReference>
<dbReference type="RefSeq" id="XP_013958503.1">
    <property type="nucleotide sequence ID" value="XM_014103028.1"/>
</dbReference>
<dbReference type="OMA" id="CDHCWIN"/>
<keyword evidence="1" id="KW-0472">Membrane</keyword>
<dbReference type="OrthoDB" id="4941480at2759"/>
<keyword evidence="1" id="KW-1133">Transmembrane helix</keyword>
<name>G9MLR3_HYPVG</name>
<organism evidence="2 3">
    <name type="scientific">Hypocrea virens (strain Gv29-8 / FGSC 10586)</name>
    <name type="common">Gliocladium virens</name>
    <name type="synonym">Trichoderma virens</name>
    <dbReference type="NCBI Taxonomy" id="413071"/>
    <lineage>
        <taxon>Eukaryota</taxon>
        <taxon>Fungi</taxon>
        <taxon>Dikarya</taxon>
        <taxon>Ascomycota</taxon>
        <taxon>Pezizomycotina</taxon>
        <taxon>Sordariomycetes</taxon>
        <taxon>Hypocreomycetidae</taxon>
        <taxon>Hypocreales</taxon>
        <taxon>Hypocreaceae</taxon>
        <taxon>Trichoderma</taxon>
    </lineage>
</organism>
<dbReference type="GeneID" id="25796176"/>
<accession>G9MLR3</accession>